<accession>A0A852TZ12</accession>
<sequence>MREQAPRERRGLADHGRRVVRELSFLLSRVLGFGTGGVAPPSPTSSAR</sequence>
<proteinExistence type="predicted"/>
<dbReference type="AlphaFoldDB" id="A0A852TZ12"/>
<dbReference type="EMBL" id="JACCCC010000001">
    <property type="protein sequence ID" value="NYE49806.1"/>
    <property type="molecule type" value="Genomic_DNA"/>
</dbReference>
<keyword evidence="2" id="KW-1185">Reference proteome</keyword>
<gene>
    <name evidence="1" type="ORF">HDA32_004926</name>
</gene>
<evidence type="ECO:0000313" key="2">
    <source>
        <dbReference type="Proteomes" id="UP000589036"/>
    </source>
</evidence>
<dbReference type="RefSeq" id="WP_246334473.1">
    <property type="nucleotide sequence ID" value="NZ_BAAAYY010000035.1"/>
</dbReference>
<organism evidence="1 2">
    <name type="scientific">Spinactinospora alkalitolerans</name>
    <dbReference type="NCBI Taxonomy" id="687207"/>
    <lineage>
        <taxon>Bacteria</taxon>
        <taxon>Bacillati</taxon>
        <taxon>Actinomycetota</taxon>
        <taxon>Actinomycetes</taxon>
        <taxon>Streptosporangiales</taxon>
        <taxon>Nocardiopsidaceae</taxon>
        <taxon>Spinactinospora</taxon>
    </lineage>
</organism>
<protein>
    <submittedName>
        <fullName evidence="1">Uncharacterized protein</fullName>
    </submittedName>
</protein>
<reference evidence="1 2" key="1">
    <citation type="submission" date="2020-07" db="EMBL/GenBank/DDBJ databases">
        <title>Sequencing the genomes of 1000 actinobacteria strains.</title>
        <authorList>
            <person name="Klenk H.-P."/>
        </authorList>
    </citation>
    <scope>NUCLEOTIDE SEQUENCE [LARGE SCALE GENOMIC DNA]</scope>
    <source>
        <strain evidence="1 2">CXB654</strain>
    </source>
</reference>
<evidence type="ECO:0000313" key="1">
    <source>
        <dbReference type="EMBL" id="NYE49806.1"/>
    </source>
</evidence>
<name>A0A852TZ12_9ACTN</name>
<comment type="caution">
    <text evidence="1">The sequence shown here is derived from an EMBL/GenBank/DDBJ whole genome shotgun (WGS) entry which is preliminary data.</text>
</comment>
<dbReference type="Proteomes" id="UP000589036">
    <property type="component" value="Unassembled WGS sequence"/>
</dbReference>